<reference evidence="2 3" key="1">
    <citation type="journal article" date="2019" name="Commun. Biol.">
        <title>The bagworm genome reveals a unique fibroin gene that provides high tensile strength.</title>
        <authorList>
            <person name="Kono N."/>
            <person name="Nakamura H."/>
            <person name="Ohtoshi R."/>
            <person name="Tomita M."/>
            <person name="Numata K."/>
            <person name="Arakawa K."/>
        </authorList>
    </citation>
    <scope>NUCLEOTIDE SEQUENCE [LARGE SCALE GENOMIC DNA]</scope>
</reference>
<proteinExistence type="predicted"/>
<feature type="region of interest" description="Disordered" evidence="1">
    <location>
        <begin position="95"/>
        <end position="114"/>
    </location>
</feature>
<gene>
    <name evidence="2" type="ORF">EVAR_19806_1</name>
</gene>
<keyword evidence="3" id="KW-1185">Reference proteome</keyword>
<dbReference type="Proteomes" id="UP000299102">
    <property type="component" value="Unassembled WGS sequence"/>
</dbReference>
<evidence type="ECO:0000256" key="1">
    <source>
        <dbReference type="SAM" id="MobiDB-lite"/>
    </source>
</evidence>
<evidence type="ECO:0000313" key="3">
    <source>
        <dbReference type="Proteomes" id="UP000299102"/>
    </source>
</evidence>
<name>A0A4C1USI0_EUMVA</name>
<dbReference type="EMBL" id="BGZK01000211">
    <property type="protein sequence ID" value="GBP28764.1"/>
    <property type="molecule type" value="Genomic_DNA"/>
</dbReference>
<evidence type="ECO:0000313" key="2">
    <source>
        <dbReference type="EMBL" id="GBP28764.1"/>
    </source>
</evidence>
<accession>A0A4C1USI0</accession>
<organism evidence="2 3">
    <name type="scientific">Eumeta variegata</name>
    <name type="common">Bagworm moth</name>
    <name type="synonym">Eumeta japonica</name>
    <dbReference type="NCBI Taxonomy" id="151549"/>
    <lineage>
        <taxon>Eukaryota</taxon>
        <taxon>Metazoa</taxon>
        <taxon>Ecdysozoa</taxon>
        <taxon>Arthropoda</taxon>
        <taxon>Hexapoda</taxon>
        <taxon>Insecta</taxon>
        <taxon>Pterygota</taxon>
        <taxon>Neoptera</taxon>
        <taxon>Endopterygota</taxon>
        <taxon>Lepidoptera</taxon>
        <taxon>Glossata</taxon>
        <taxon>Ditrysia</taxon>
        <taxon>Tineoidea</taxon>
        <taxon>Psychidae</taxon>
        <taxon>Oiketicinae</taxon>
        <taxon>Eumeta</taxon>
    </lineage>
</organism>
<dbReference type="AlphaFoldDB" id="A0A4C1USI0"/>
<protein>
    <submittedName>
        <fullName evidence="2">Uncharacterized protein</fullName>
    </submittedName>
</protein>
<sequence length="114" mass="12858">MKENNVTKPIFVIYLFTRRKLSLAPSTWGLMSGLCRTLTILNHHGLHLLAHVPETWVYIFACTTPMAISQSKKELAPSRQRLMLPLIADSGEPAIVSKQSHDSLPWPTRRSNPP</sequence>
<comment type="caution">
    <text evidence="2">The sequence shown here is derived from an EMBL/GenBank/DDBJ whole genome shotgun (WGS) entry which is preliminary data.</text>
</comment>